<keyword evidence="2" id="KW-0325">Glycoprotein</keyword>
<protein>
    <recommendedName>
        <fullName evidence="4">Saposin B-type domain-containing protein</fullName>
    </recommendedName>
</protein>
<proteinExistence type="predicted"/>
<feature type="domain" description="Saposin B-type" evidence="4">
    <location>
        <begin position="253"/>
        <end position="336"/>
    </location>
</feature>
<keyword evidence="1" id="KW-1015">Disulfide bond</keyword>
<dbReference type="EMBL" id="BTRK01000004">
    <property type="protein sequence ID" value="GMR48677.1"/>
    <property type="molecule type" value="Genomic_DNA"/>
</dbReference>
<evidence type="ECO:0000256" key="3">
    <source>
        <dbReference type="SAM" id="SignalP"/>
    </source>
</evidence>
<evidence type="ECO:0000256" key="2">
    <source>
        <dbReference type="ARBA" id="ARBA00023180"/>
    </source>
</evidence>
<dbReference type="PROSITE" id="PS50015">
    <property type="entry name" value="SAP_B"/>
    <property type="match status" value="3"/>
</dbReference>
<dbReference type="Gene3D" id="1.10.225.10">
    <property type="entry name" value="Saposin-like"/>
    <property type="match status" value="4"/>
</dbReference>
<organism evidence="5 6">
    <name type="scientific">Pristionchus mayeri</name>
    <dbReference type="NCBI Taxonomy" id="1317129"/>
    <lineage>
        <taxon>Eukaryota</taxon>
        <taxon>Metazoa</taxon>
        <taxon>Ecdysozoa</taxon>
        <taxon>Nematoda</taxon>
        <taxon>Chromadorea</taxon>
        <taxon>Rhabditida</taxon>
        <taxon>Rhabditina</taxon>
        <taxon>Diplogasteromorpha</taxon>
        <taxon>Diplogasteroidea</taxon>
        <taxon>Neodiplogasteridae</taxon>
        <taxon>Pristionchus</taxon>
    </lineage>
</organism>
<dbReference type="Proteomes" id="UP001328107">
    <property type="component" value="Unassembled WGS sequence"/>
</dbReference>
<dbReference type="PANTHER" id="PTHR11480">
    <property type="entry name" value="SAPOSIN-RELATED"/>
    <property type="match status" value="1"/>
</dbReference>
<dbReference type="SUPFAM" id="SSF47862">
    <property type="entry name" value="Saposin"/>
    <property type="match status" value="4"/>
</dbReference>
<feature type="domain" description="Saposin B-type" evidence="4">
    <location>
        <begin position="349"/>
        <end position="430"/>
    </location>
</feature>
<dbReference type="InterPro" id="IPR051428">
    <property type="entry name" value="Sphingo_Act-Surfact_Prot"/>
</dbReference>
<gene>
    <name evidence="5" type="ORF">PMAYCL1PPCAC_18872</name>
</gene>
<evidence type="ECO:0000313" key="6">
    <source>
        <dbReference type="Proteomes" id="UP001328107"/>
    </source>
</evidence>
<keyword evidence="6" id="KW-1185">Reference proteome</keyword>
<dbReference type="SMART" id="SM00741">
    <property type="entry name" value="SapB"/>
    <property type="match status" value="4"/>
</dbReference>
<name>A0AAN5CQF8_9BILA</name>
<sequence>MRSLLVALALVACTFAYKDDMLSSNRIPEQAVEAFQNTCGECKSVVHSFIAAIEDPQKLAELKILLSALCHETSYELECKMMVNKIDVIIKKLEPFLRDEEAVCKKMHLCGNAKLTNFHRVGLLYLKRAMATVEGKGATNDFVCDECQLAAIEFKKAVDDVNERAAIKAFISEKICKHIPKYQGACDLMLEEFLPEIWQSLDALLANPKQACAQIGFCAKEAGLPFNKVSSKQTLSSFFKKSKHMTTHSGDQLLMSCFECKVIIDSLQFDLEEPEHYDKIADLLREWACPQIADNLRDGCEDFLKMYAPTVVYMTAAQMDAEGICTKYLHACDAPSMMALRTMSKEEIESKKCDACKAFSAFFKYEISQPDFIPDLVAAINGHVCSNLRDFSSLCENFSETYMPLLVKRTIRLLETGSVCTKVKERRDRSARM</sequence>
<dbReference type="InterPro" id="IPR011001">
    <property type="entry name" value="Saposin-like"/>
</dbReference>
<reference evidence="6" key="1">
    <citation type="submission" date="2022-10" db="EMBL/GenBank/DDBJ databases">
        <title>Genome assembly of Pristionchus species.</title>
        <authorList>
            <person name="Yoshida K."/>
            <person name="Sommer R.J."/>
        </authorList>
    </citation>
    <scope>NUCLEOTIDE SEQUENCE [LARGE SCALE GENOMIC DNA]</scope>
    <source>
        <strain evidence="6">RS5460</strain>
    </source>
</reference>
<dbReference type="Pfam" id="PF03489">
    <property type="entry name" value="SapB_2"/>
    <property type="match status" value="2"/>
</dbReference>
<keyword evidence="3" id="KW-0732">Signal</keyword>
<evidence type="ECO:0000256" key="1">
    <source>
        <dbReference type="ARBA" id="ARBA00023157"/>
    </source>
</evidence>
<accession>A0AAN5CQF8</accession>
<dbReference type="InterPro" id="IPR008139">
    <property type="entry name" value="SaposinB_dom"/>
</dbReference>
<dbReference type="InterPro" id="IPR008138">
    <property type="entry name" value="SapB_2"/>
</dbReference>
<feature type="signal peptide" evidence="3">
    <location>
        <begin position="1"/>
        <end position="16"/>
    </location>
</feature>
<dbReference type="PANTHER" id="PTHR11480:SF3">
    <property type="entry name" value="BCDNA.GH08312"/>
    <property type="match status" value="1"/>
</dbReference>
<evidence type="ECO:0000259" key="4">
    <source>
        <dbReference type="PROSITE" id="PS50015"/>
    </source>
</evidence>
<feature type="non-terminal residue" evidence="5">
    <location>
        <position position="433"/>
    </location>
</feature>
<dbReference type="AlphaFoldDB" id="A0AAN5CQF8"/>
<evidence type="ECO:0000313" key="5">
    <source>
        <dbReference type="EMBL" id="GMR48677.1"/>
    </source>
</evidence>
<comment type="caution">
    <text evidence="5">The sequence shown here is derived from an EMBL/GenBank/DDBJ whole genome shotgun (WGS) entry which is preliminary data.</text>
</comment>
<feature type="domain" description="Saposin B-type" evidence="4">
    <location>
        <begin position="140"/>
        <end position="222"/>
    </location>
</feature>
<feature type="chain" id="PRO_5043022292" description="Saposin B-type domain-containing protein" evidence="3">
    <location>
        <begin position="17"/>
        <end position="433"/>
    </location>
</feature>